<evidence type="ECO:0000256" key="12">
    <source>
        <dbReference type="PIRSR" id="PIRSR605959-1"/>
    </source>
</evidence>
<keyword evidence="8 14" id="KW-0106">Calcium</keyword>
<feature type="binding site" evidence="13">
    <location>
        <position position="129"/>
    </location>
    <ligand>
        <name>substrate</name>
    </ligand>
</feature>
<comment type="catalytic activity">
    <reaction evidence="1 15">
        <text>4-fumarylacetoacetate + H2O = acetoacetate + fumarate + H(+)</text>
        <dbReference type="Rhea" id="RHEA:10244"/>
        <dbReference type="ChEBI" id="CHEBI:13705"/>
        <dbReference type="ChEBI" id="CHEBI:15377"/>
        <dbReference type="ChEBI" id="CHEBI:15378"/>
        <dbReference type="ChEBI" id="CHEBI:18034"/>
        <dbReference type="ChEBI" id="CHEBI:29806"/>
        <dbReference type="EC" id="3.7.1.2"/>
    </reaction>
</comment>
<comment type="similarity">
    <text evidence="3 15">Belongs to the FAH family.</text>
</comment>
<feature type="active site" description="Proton acceptor" evidence="12">
    <location>
        <position position="134"/>
    </location>
</feature>
<evidence type="ECO:0000256" key="9">
    <source>
        <dbReference type="ARBA" id="ARBA00022842"/>
    </source>
</evidence>
<dbReference type="InterPro" id="IPR036663">
    <property type="entry name" value="Fumarylacetoacetase_C_sf"/>
</dbReference>
<dbReference type="Pfam" id="PF01557">
    <property type="entry name" value="FAA_hydrolase"/>
    <property type="match status" value="1"/>
</dbReference>
<comment type="cofactor">
    <cofactor evidence="15">
        <name>Mg(2+)</name>
        <dbReference type="ChEBI" id="CHEBI:18420"/>
    </cofactor>
    <cofactor evidence="15">
        <name>Ca(2+)</name>
        <dbReference type="ChEBI" id="CHEBI:29108"/>
    </cofactor>
</comment>
<evidence type="ECO:0000256" key="11">
    <source>
        <dbReference type="ARBA" id="ARBA00023232"/>
    </source>
</evidence>
<accession>J3JZC5</accession>
<keyword evidence="9 14" id="KW-0460">Magnesium</keyword>
<evidence type="ECO:0000256" key="5">
    <source>
        <dbReference type="ARBA" id="ARBA00014741"/>
    </source>
</evidence>
<evidence type="ECO:0000259" key="16">
    <source>
        <dbReference type="Pfam" id="PF01557"/>
    </source>
</evidence>
<reference evidence="18" key="1">
    <citation type="journal article" date="2012" name="Insect Biochem. Mol. Biol.">
        <title>Transcriptome and full-length cDNA resources for the mountain pine beetle, Dendroctonus ponderosae Hopkins, a major insect pest of pine forests.</title>
        <authorList>
            <person name="Keeling C.I."/>
            <person name="Henderson H."/>
            <person name="Li M."/>
            <person name="Yuen M."/>
            <person name="Clark E.L."/>
            <person name="Fraser J.D."/>
            <person name="Huber D.P."/>
            <person name="Liao N.Y."/>
            <person name="Roderick Docking T."/>
            <person name="Birol I."/>
            <person name="Chan S.K."/>
            <person name="Taylor G.A."/>
            <person name="Palmquist D."/>
            <person name="Jones S.J."/>
            <person name="Bohlmann J."/>
        </authorList>
    </citation>
    <scope>NUCLEOTIDE SEQUENCE</scope>
    <source>
        <tissue evidence="18">Whole larvae</tissue>
    </source>
</reference>
<organism evidence="18">
    <name type="scientific">Dendroctonus ponderosae</name>
    <name type="common">Mountain pine beetle</name>
    <dbReference type="NCBI Taxonomy" id="77166"/>
    <lineage>
        <taxon>Eukaryota</taxon>
        <taxon>Metazoa</taxon>
        <taxon>Ecdysozoa</taxon>
        <taxon>Arthropoda</taxon>
        <taxon>Hexapoda</taxon>
        <taxon>Insecta</taxon>
        <taxon>Pterygota</taxon>
        <taxon>Neoptera</taxon>
        <taxon>Endopterygota</taxon>
        <taxon>Coleoptera</taxon>
        <taxon>Polyphaga</taxon>
        <taxon>Cucujiformia</taxon>
        <taxon>Curculionidae</taxon>
        <taxon>Scolytinae</taxon>
        <taxon>Dendroctonus</taxon>
    </lineage>
</organism>
<evidence type="ECO:0000256" key="6">
    <source>
        <dbReference type="ARBA" id="ARBA00022723"/>
    </source>
</evidence>
<dbReference type="UniPathway" id="UPA00139">
    <property type="reaction ID" value="UER00341"/>
</dbReference>
<dbReference type="SUPFAM" id="SSF56529">
    <property type="entry name" value="FAH"/>
    <property type="match status" value="1"/>
</dbReference>
<evidence type="ECO:0000256" key="14">
    <source>
        <dbReference type="PIRSR" id="PIRSR605959-3"/>
    </source>
</evidence>
<evidence type="ECO:0000259" key="17">
    <source>
        <dbReference type="Pfam" id="PF09298"/>
    </source>
</evidence>
<feature type="binding site" evidence="13">
    <location>
        <position position="241"/>
    </location>
    <ligand>
        <name>substrate</name>
    </ligand>
</feature>
<dbReference type="Gene3D" id="3.90.850.10">
    <property type="entry name" value="Fumarylacetoacetase-like, C-terminal domain"/>
    <property type="match status" value="1"/>
</dbReference>
<feature type="binding site" evidence="14">
    <location>
        <position position="202"/>
    </location>
    <ligand>
        <name>Ca(2+)</name>
        <dbReference type="ChEBI" id="CHEBI:29108"/>
    </ligand>
</feature>
<protein>
    <recommendedName>
        <fullName evidence="5 15">Fumarylacetoacetase</fullName>
        <ecNumber evidence="4 15">3.7.1.2</ecNumber>
    </recommendedName>
    <alternativeName>
        <fullName evidence="15">Fumarylacetoacetate hydrolase</fullName>
    </alternativeName>
</protein>
<evidence type="ECO:0000256" key="3">
    <source>
        <dbReference type="ARBA" id="ARBA00010211"/>
    </source>
</evidence>
<evidence type="ECO:0000256" key="15">
    <source>
        <dbReference type="RuleBase" id="RU366008"/>
    </source>
</evidence>
<feature type="binding site" evidence="14">
    <location>
        <position position="234"/>
    </location>
    <ligand>
        <name>Mg(2+)</name>
        <dbReference type="ChEBI" id="CHEBI:18420"/>
    </ligand>
</feature>
<dbReference type="Pfam" id="PF09298">
    <property type="entry name" value="FAA_hydrolase_N"/>
    <property type="match status" value="1"/>
</dbReference>
<feature type="domain" description="Fumarylacetoacetase-like C-terminal" evidence="16">
    <location>
        <begin position="127"/>
        <end position="398"/>
    </location>
</feature>
<keyword evidence="6 14" id="KW-0479">Metal-binding</keyword>
<feature type="binding site" evidence="14">
    <location>
        <position position="234"/>
    </location>
    <ligand>
        <name>Ca(2+)</name>
        <dbReference type="ChEBI" id="CHEBI:29108"/>
    </ligand>
</feature>
<feature type="binding site" evidence="13">
    <location>
        <position position="245"/>
    </location>
    <ligand>
        <name>substrate</name>
    </ligand>
</feature>
<feature type="binding site" evidence="13">
    <location>
        <position position="351"/>
    </location>
    <ligand>
        <name>substrate</name>
    </ligand>
</feature>
<evidence type="ECO:0000256" key="8">
    <source>
        <dbReference type="ARBA" id="ARBA00022837"/>
    </source>
</evidence>
<sequence>MKSFIKYSKYSDFPIENLPYGVFSTATDTTPRIGVAIGDYILNLFEVAHLFDGPYLKEKNHVFKESSLNSFMALRPPEWKEAREYIQKLLSENDPTLKDNKELIERAFTLQSSAIMHLPARIGDYTDFYSSIHHATNVGIMFRDKNNALLPNWKYLPVGYHGRASSVVISGTPIHRPYGQTLVIDGAAPVFGPCKLMDFELEMAFFVGGSNELGKPIKVQKAHEHIFGFVIMNDWSARDIQKWEYVPLGPFTAKNLGTTISPWVVTTLALEPFIVENYQQDPEPFSYLKHSDNFNFDINLQVDLTPKNSTVSSTICRSNFKHLYWTVKQQLAHHTVTGCNVKPGDLMGSGTISGETSDSFGSLLELSWKGTKPITLHDGTQRKFLQDGDTVTMKAVCEGDGYNVGFGSCVGELLPARPFDF</sequence>
<dbReference type="GO" id="GO:0046872">
    <property type="term" value="F:metal ion binding"/>
    <property type="evidence" value="ECO:0007669"/>
    <property type="project" value="UniProtKB-UniRule"/>
</dbReference>
<feature type="binding site" evidence="14">
    <location>
        <position position="254"/>
    </location>
    <ligand>
        <name>Mg(2+)</name>
        <dbReference type="ChEBI" id="CHEBI:18420"/>
    </ligand>
</feature>
<comment type="pathway">
    <text evidence="2 15">Amino-acid degradation; L-phenylalanine degradation; acetoacetate and fumarate from L-phenylalanine: step 6/6.</text>
</comment>
<dbReference type="FunFam" id="3.90.850.10:FF:000004">
    <property type="entry name" value="Fumarylacetoacetase"/>
    <property type="match status" value="1"/>
</dbReference>
<feature type="binding site" evidence="13">
    <location>
        <position position="143"/>
    </location>
    <ligand>
        <name>substrate</name>
    </ligand>
</feature>
<feature type="binding site" evidence="14">
    <location>
        <position position="127"/>
    </location>
    <ligand>
        <name>Ca(2+)</name>
        <dbReference type="ChEBI" id="CHEBI:29108"/>
    </ligand>
</feature>
<dbReference type="InterPro" id="IPR005959">
    <property type="entry name" value="Fumarylacetoacetase"/>
</dbReference>
<evidence type="ECO:0000256" key="7">
    <source>
        <dbReference type="ARBA" id="ARBA00022801"/>
    </source>
</evidence>
<evidence type="ECO:0000256" key="2">
    <source>
        <dbReference type="ARBA" id="ARBA00004782"/>
    </source>
</evidence>
<name>J3JZC5_DENPD</name>
<feature type="domain" description="Fumarylacetoacetase N-terminal" evidence="17">
    <location>
        <begin position="16"/>
        <end position="119"/>
    </location>
</feature>
<feature type="binding site" evidence="14">
    <location>
        <position position="200"/>
    </location>
    <ligand>
        <name>Ca(2+)</name>
        <dbReference type="ChEBI" id="CHEBI:29108"/>
    </ligand>
</feature>
<keyword evidence="10 15" id="KW-0828">Tyrosine catabolism</keyword>
<proteinExistence type="evidence at transcript level"/>
<dbReference type="FunFam" id="2.30.30.230:FF:000001">
    <property type="entry name" value="Fumarylacetoacetase"/>
    <property type="match status" value="1"/>
</dbReference>
<evidence type="ECO:0000256" key="4">
    <source>
        <dbReference type="ARBA" id="ARBA00012094"/>
    </source>
</evidence>
<dbReference type="PANTHER" id="PTHR43069:SF2">
    <property type="entry name" value="FUMARYLACETOACETASE"/>
    <property type="match status" value="1"/>
</dbReference>
<dbReference type="GO" id="GO:0004334">
    <property type="term" value="F:fumarylacetoacetase activity"/>
    <property type="evidence" value="ECO:0007669"/>
    <property type="project" value="UniProtKB-UniRule"/>
</dbReference>
<dbReference type="HOGENOM" id="CLU_026207_2_0_1"/>
<dbReference type="NCBIfam" id="TIGR01266">
    <property type="entry name" value="fum_ac_acetase"/>
    <property type="match status" value="1"/>
</dbReference>
<dbReference type="PANTHER" id="PTHR43069">
    <property type="entry name" value="FUMARYLACETOACETASE"/>
    <property type="match status" value="1"/>
</dbReference>
<evidence type="ECO:0000313" key="18">
    <source>
        <dbReference type="EMBL" id="AEE63563.1"/>
    </source>
</evidence>
<evidence type="ECO:0000256" key="10">
    <source>
        <dbReference type="ARBA" id="ARBA00022878"/>
    </source>
</evidence>
<dbReference type="GO" id="GO:0006559">
    <property type="term" value="P:L-phenylalanine catabolic process"/>
    <property type="evidence" value="ECO:0007669"/>
    <property type="project" value="UniProtKB-UniRule"/>
</dbReference>
<evidence type="ECO:0000256" key="1">
    <source>
        <dbReference type="ARBA" id="ARBA00000353"/>
    </source>
</evidence>
<keyword evidence="11 15" id="KW-0585">Phenylalanine catabolism</keyword>
<feature type="binding site" evidence="14">
    <location>
        <position position="258"/>
    </location>
    <ligand>
        <name>Mg(2+)</name>
        <dbReference type="ChEBI" id="CHEBI:18420"/>
    </ligand>
</feature>
<dbReference type="GO" id="GO:1902000">
    <property type="term" value="P:homogentisate catabolic process"/>
    <property type="evidence" value="ECO:0007669"/>
    <property type="project" value="TreeGrafter"/>
</dbReference>
<dbReference type="AlphaFoldDB" id="J3JZC5"/>
<keyword evidence="7 15" id="KW-0378">Hydrolase</keyword>
<dbReference type="InterPro" id="IPR011234">
    <property type="entry name" value="Fumarylacetoacetase-like_C"/>
</dbReference>
<dbReference type="OrthoDB" id="9971669at2759"/>
<dbReference type="SUPFAM" id="SSF63433">
    <property type="entry name" value="Fumarylacetoacetate hydrolase, FAH, N-terminal domain"/>
    <property type="match status" value="1"/>
</dbReference>
<dbReference type="GO" id="GO:0006572">
    <property type="term" value="P:L-tyrosine catabolic process"/>
    <property type="evidence" value="ECO:0007669"/>
    <property type="project" value="UniProtKB-UniRule"/>
</dbReference>
<dbReference type="EMBL" id="BT128606">
    <property type="protein sequence ID" value="AEE63563.1"/>
    <property type="molecule type" value="mRNA"/>
</dbReference>
<dbReference type="InterPro" id="IPR015377">
    <property type="entry name" value="Fumarylacetoacetase_N"/>
</dbReference>
<dbReference type="EC" id="3.7.1.2" evidence="4 15"/>
<dbReference type="InterPro" id="IPR036462">
    <property type="entry name" value="Fumarylacetoacetase_N_sf"/>
</dbReference>
<evidence type="ECO:0000256" key="13">
    <source>
        <dbReference type="PIRSR" id="PIRSR605959-2"/>
    </source>
</evidence>
<dbReference type="Gene3D" id="2.30.30.230">
    <property type="entry name" value="Fumarylacetoacetase, N-terminal domain"/>
    <property type="match status" value="1"/>
</dbReference>